<dbReference type="EMBL" id="JYDO01000035">
    <property type="protein sequence ID" value="KRZ75743.1"/>
    <property type="molecule type" value="Genomic_DNA"/>
</dbReference>
<gene>
    <name evidence="1" type="ORF">T10_373</name>
</gene>
<dbReference type="Proteomes" id="UP000054843">
    <property type="component" value="Unassembled WGS sequence"/>
</dbReference>
<evidence type="ECO:0000313" key="1">
    <source>
        <dbReference type="EMBL" id="KRZ75743.1"/>
    </source>
</evidence>
<evidence type="ECO:0000313" key="2">
    <source>
        <dbReference type="Proteomes" id="UP000054843"/>
    </source>
</evidence>
<proteinExistence type="predicted"/>
<keyword evidence="2" id="KW-1185">Reference proteome</keyword>
<protein>
    <submittedName>
        <fullName evidence="1">Uncharacterized protein</fullName>
    </submittedName>
</protein>
<accession>A0A0V1MVT5</accession>
<organism evidence="1 2">
    <name type="scientific">Trichinella papuae</name>
    <dbReference type="NCBI Taxonomy" id="268474"/>
    <lineage>
        <taxon>Eukaryota</taxon>
        <taxon>Metazoa</taxon>
        <taxon>Ecdysozoa</taxon>
        <taxon>Nematoda</taxon>
        <taxon>Enoplea</taxon>
        <taxon>Dorylaimia</taxon>
        <taxon>Trichinellida</taxon>
        <taxon>Trichinellidae</taxon>
        <taxon>Trichinella</taxon>
    </lineage>
</organism>
<comment type="caution">
    <text evidence="1">The sequence shown here is derived from an EMBL/GenBank/DDBJ whole genome shotgun (WGS) entry which is preliminary data.</text>
</comment>
<name>A0A0V1MVT5_9BILA</name>
<reference evidence="1 2" key="1">
    <citation type="submission" date="2015-01" db="EMBL/GenBank/DDBJ databases">
        <title>Evolution of Trichinella species and genotypes.</title>
        <authorList>
            <person name="Korhonen P.K."/>
            <person name="Edoardo P."/>
            <person name="Giuseppe L.R."/>
            <person name="Gasser R.B."/>
        </authorList>
    </citation>
    <scope>NUCLEOTIDE SEQUENCE [LARGE SCALE GENOMIC DNA]</scope>
    <source>
        <strain evidence="1">ISS1980</strain>
    </source>
</reference>
<dbReference type="AlphaFoldDB" id="A0A0V1MVT5"/>
<sequence>MCSVHNEIQPHKAISFTCTFVIHRYRELNINHGYNIRDQYELNGSDVEGSAALLHSLATYCTTFQNIQTLKQS</sequence>